<evidence type="ECO:0000313" key="2">
    <source>
        <dbReference type="EMBL" id="MDQ0543113.1"/>
    </source>
</evidence>
<dbReference type="EMBL" id="JAUSWL010000003">
    <property type="protein sequence ID" value="MDQ0543113.1"/>
    <property type="molecule type" value="Genomic_DNA"/>
</dbReference>
<feature type="signal peptide" evidence="1">
    <location>
        <begin position="1"/>
        <end position="21"/>
    </location>
</feature>
<accession>A0AAJ1TS94</accession>
<sequence length="80" mass="8420">MLGRVSLAAVLFVGLSSAALARDVGAPAQGAKGRAGSLHGIGFNAPKFGADIRTGKDQPYTWPVSDRYHPVSKPFYGRAY</sequence>
<dbReference type="AlphaFoldDB" id="A0AAJ1TS94"/>
<feature type="chain" id="PRO_5042471709" description="BA14K family protein" evidence="1">
    <location>
        <begin position="22"/>
        <end position="80"/>
    </location>
</feature>
<evidence type="ECO:0000256" key="1">
    <source>
        <dbReference type="SAM" id="SignalP"/>
    </source>
</evidence>
<comment type="caution">
    <text evidence="2">The sequence shown here is derived from an EMBL/GenBank/DDBJ whole genome shotgun (WGS) entry which is preliminary data.</text>
</comment>
<protein>
    <recommendedName>
        <fullName evidence="4">BA14K family protein</fullName>
    </recommendedName>
</protein>
<name>A0AAJ1TS94_9HYPH</name>
<dbReference type="RefSeq" id="WP_230365984.1">
    <property type="nucleotide sequence ID" value="NZ_JAJALK010000004.1"/>
</dbReference>
<gene>
    <name evidence="2" type="ORF">QO001_002039</name>
</gene>
<reference evidence="2" key="1">
    <citation type="submission" date="2023-07" db="EMBL/GenBank/DDBJ databases">
        <title>Genomic Encyclopedia of Type Strains, Phase IV (KMG-IV): sequencing the most valuable type-strain genomes for metagenomic binning, comparative biology and taxonomic classification.</title>
        <authorList>
            <person name="Goeker M."/>
        </authorList>
    </citation>
    <scope>NUCLEOTIDE SEQUENCE</scope>
    <source>
        <strain evidence="2">DSM 19569</strain>
    </source>
</reference>
<dbReference type="Proteomes" id="UP001223420">
    <property type="component" value="Unassembled WGS sequence"/>
</dbReference>
<evidence type="ECO:0000313" key="3">
    <source>
        <dbReference type="Proteomes" id="UP001223420"/>
    </source>
</evidence>
<keyword evidence="1" id="KW-0732">Signal</keyword>
<proteinExistence type="predicted"/>
<evidence type="ECO:0008006" key="4">
    <source>
        <dbReference type="Google" id="ProtNLM"/>
    </source>
</evidence>
<organism evidence="2 3">
    <name type="scientific">Methylobacterium brachiatum</name>
    <dbReference type="NCBI Taxonomy" id="269660"/>
    <lineage>
        <taxon>Bacteria</taxon>
        <taxon>Pseudomonadati</taxon>
        <taxon>Pseudomonadota</taxon>
        <taxon>Alphaproteobacteria</taxon>
        <taxon>Hyphomicrobiales</taxon>
        <taxon>Methylobacteriaceae</taxon>
        <taxon>Methylobacterium</taxon>
    </lineage>
</organism>